<sequence length="410" mass="45171">MQSLSDAAVLAAVTSGETKYDKVKAFVEQSLAANNQRNWDIDWKLTIKDETATVELGSIYNTQLMGFVGKKTMPIAAVSEAKFPVEIPINISLVLDTTDSMAGANMDGLKAASAVLVDIFKEFDADTRVAVVPFSDYVNVGVSRRYENWITVPPDETINVPAGSCYMHQPRTCTSSETITEDYVQDGVTRTRTRTNCLSWEDDGPEVEHCPSAYTREIKWNGCIGSRSGLYNKTAAYKGKQIPGVMNQTCGEEVLTLTDDMTAVKAKINSLTTRGNTYIPAGLINGWRMLDADRPFESLSNKEEKRKRALVLMTDGKNTRSISDPYEDGEHEDSDEDAANDLTSELCQNIKAANIDVWTVAYNFDDANSKAILQNCASTASQFFDASNQAQLKLAFEEIGNSLFTARLSR</sequence>
<evidence type="ECO:0000256" key="1">
    <source>
        <dbReference type="SAM" id="MobiDB-lite"/>
    </source>
</evidence>
<comment type="caution">
    <text evidence="3">The sequence shown here is derived from an EMBL/GenBank/DDBJ whole genome shotgun (WGS) entry which is preliminary data.</text>
</comment>
<dbReference type="SUPFAM" id="SSF53300">
    <property type="entry name" value="vWA-like"/>
    <property type="match status" value="1"/>
</dbReference>
<reference evidence="3 4" key="1">
    <citation type="journal article" date="2014" name="Int. J. Syst. Evol. Microbiol.">
        <title>Complete genome sequence of Corynebacterium casei LMG S-19264T (=DSM 44701T), isolated from a smear-ripened cheese.</title>
        <authorList>
            <consortium name="US DOE Joint Genome Institute (JGI-PGF)"/>
            <person name="Walter F."/>
            <person name="Albersmeier A."/>
            <person name="Kalinowski J."/>
            <person name="Ruckert C."/>
        </authorList>
    </citation>
    <scope>NUCLEOTIDE SEQUENCE [LARGE SCALE GENOMIC DNA]</scope>
    <source>
        <strain evidence="3 4">KCTC 23968</strain>
    </source>
</reference>
<gene>
    <name evidence="3" type="ORF">GCM10011309_13610</name>
</gene>
<proteinExistence type="predicted"/>
<dbReference type="InterPro" id="IPR036465">
    <property type="entry name" value="vWFA_dom_sf"/>
</dbReference>
<feature type="region of interest" description="Disordered" evidence="1">
    <location>
        <begin position="318"/>
        <end position="337"/>
    </location>
</feature>
<evidence type="ECO:0000259" key="2">
    <source>
        <dbReference type="SMART" id="SM00327"/>
    </source>
</evidence>
<evidence type="ECO:0000313" key="4">
    <source>
        <dbReference type="Proteomes" id="UP000600865"/>
    </source>
</evidence>
<keyword evidence="4" id="KW-1185">Reference proteome</keyword>
<evidence type="ECO:0000313" key="3">
    <source>
        <dbReference type="EMBL" id="GGX64669.1"/>
    </source>
</evidence>
<accession>A0A918NG57</accession>
<dbReference type="Gene3D" id="3.40.50.410">
    <property type="entry name" value="von Willebrand factor, type A domain"/>
    <property type="match status" value="1"/>
</dbReference>
<feature type="compositionally biased region" description="Acidic residues" evidence="1">
    <location>
        <begin position="325"/>
        <end position="337"/>
    </location>
</feature>
<protein>
    <recommendedName>
        <fullName evidence="2">VWFA domain-containing protein</fullName>
    </recommendedName>
</protein>
<dbReference type="CDD" id="cd00198">
    <property type="entry name" value="vWFA"/>
    <property type="match status" value="1"/>
</dbReference>
<dbReference type="InterPro" id="IPR002035">
    <property type="entry name" value="VWF_A"/>
</dbReference>
<dbReference type="EMBL" id="BMYV01000001">
    <property type="protein sequence ID" value="GGX64669.1"/>
    <property type="molecule type" value="Genomic_DNA"/>
</dbReference>
<feature type="domain" description="VWFA" evidence="2">
    <location>
        <begin position="88"/>
        <end position="404"/>
    </location>
</feature>
<organism evidence="3 4">
    <name type="scientific">Litorimonas cladophorae</name>
    <dbReference type="NCBI Taxonomy" id="1220491"/>
    <lineage>
        <taxon>Bacteria</taxon>
        <taxon>Pseudomonadati</taxon>
        <taxon>Pseudomonadota</taxon>
        <taxon>Alphaproteobacteria</taxon>
        <taxon>Maricaulales</taxon>
        <taxon>Robiginitomaculaceae</taxon>
    </lineage>
</organism>
<dbReference type="Proteomes" id="UP000600865">
    <property type="component" value="Unassembled WGS sequence"/>
</dbReference>
<dbReference type="AlphaFoldDB" id="A0A918NG57"/>
<name>A0A918NG57_9PROT</name>
<dbReference type="SMART" id="SM00327">
    <property type="entry name" value="VWA"/>
    <property type="match status" value="1"/>
</dbReference>